<dbReference type="CDD" id="cd09873">
    <property type="entry name" value="PIN_Pae0151-like"/>
    <property type="match status" value="1"/>
</dbReference>
<evidence type="ECO:0000256" key="3">
    <source>
        <dbReference type="ARBA" id="ARBA00022723"/>
    </source>
</evidence>
<dbReference type="InterPro" id="IPR051619">
    <property type="entry name" value="TypeII_TA_RNase_PINc/VapC"/>
</dbReference>
<dbReference type="EMBL" id="WHPC01000010">
    <property type="protein sequence ID" value="MPV36367.1"/>
    <property type="molecule type" value="Genomic_DNA"/>
</dbReference>
<dbReference type="Gene3D" id="3.40.50.1010">
    <property type="entry name" value="5'-nuclease"/>
    <property type="match status" value="1"/>
</dbReference>
<keyword evidence="9" id="KW-1185">Reference proteome</keyword>
<organism evidence="8 9">
    <name type="scientific">Georgenia subflava</name>
    <dbReference type="NCBI Taxonomy" id="1622177"/>
    <lineage>
        <taxon>Bacteria</taxon>
        <taxon>Bacillati</taxon>
        <taxon>Actinomycetota</taxon>
        <taxon>Actinomycetes</taxon>
        <taxon>Micrococcales</taxon>
        <taxon>Bogoriellaceae</taxon>
        <taxon>Georgenia</taxon>
    </lineage>
</organism>
<comment type="cofactor">
    <cofactor evidence="6">
        <name>Mg(2+)</name>
        <dbReference type="ChEBI" id="CHEBI:18420"/>
    </cofactor>
</comment>
<protein>
    <recommendedName>
        <fullName evidence="6">Ribonuclease VapC</fullName>
        <shortName evidence="6">RNase VapC</shortName>
        <ecNumber evidence="6">3.1.-.-</ecNumber>
    </recommendedName>
    <alternativeName>
        <fullName evidence="6">Toxin VapC</fullName>
    </alternativeName>
</protein>
<dbReference type="GO" id="GO:0090729">
    <property type="term" value="F:toxin activity"/>
    <property type="evidence" value="ECO:0007669"/>
    <property type="project" value="UniProtKB-KW"/>
</dbReference>
<accession>A0A6N7EI14</accession>
<keyword evidence="4 6" id="KW-0378">Hydrolase</keyword>
<dbReference type="OrthoDB" id="4377304at2"/>
<keyword evidence="5 6" id="KW-0460">Magnesium</keyword>
<evidence type="ECO:0000256" key="5">
    <source>
        <dbReference type="ARBA" id="ARBA00022842"/>
    </source>
</evidence>
<evidence type="ECO:0000313" key="8">
    <source>
        <dbReference type="EMBL" id="MPV36367.1"/>
    </source>
</evidence>
<keyword evidence="1 6" id="KW-1277">Toxin-antitoxin system</keyword>
<comment type="function">
    <text evidence="6">Toxic component of a toxin-antitoxin (TA) system. An RNase.</text>
</comment>
<reference evidence="8 9" key="1">
    <citation type="submission" date="2019-10" db="EMBL/GenBank/DDBJ databases">
        <title>Georgenia wutianyii sp. nov. and Georgenia yuyongxinii sp. nov. isolated from plateau pika (Ochotona curzoniae) in the Qinghai-Tibet plateau of China.</title>
        <authorList>
            <person name="Tian Z."/>
        </authorList>
    </citation>
    <scope>NUCLEOTIDE SEQUENCE [LARGE SCALE GENOMIC DNA]</scope>
    <source>
        <strain evidence="8 9">JCM 19765</strain>
    </source>
</reference>
<proteinExistence type="inferred from homology"/>
<keyword evidence="2 6" id="KW-0540">Nuclease</keyword>
<keyword evidence="3 6" id="KW-0479">Metal-binding</keyword>
<dbReference type="InterPro" id="IPR002716">
    <property type="entry name" value="PIN_dom"/>
</dbReference>
<feature type="domain" description="PIN" evidence="7">
    <location>
        <begin position="2"/>
        <end position="115"/>
    </location>
</feature>
<dbReference type="GO" id="GO:0004540">
    <property type="term" value="F:RNA nuclease activity"/>
    <property type="evidence" value="ECO:0007669"/>
    <property type="project" value="InterPro"/>
</dbReference>
<dbReference type="PANTHER" id="PTHR35901:SF1">
    <property type="entry name" value="EXONUCLEASE VAPC9"/>
    <property type="match status" value="1"/>
</dbReference>
<dbReference type="Proteomes" id="UP000437709">
    <property type="component" value="Unassembled WGS sequence"/>
</dbReference>
<feature type="binding site" evidence="6">
    <location>
        <position position="91"/>
    </location>
    <ligand>
        <name>Mg(2+)</name>
        <dbReference type="ChEBI" id="CHEBI:18420"/>
    </ligand>
</feature>
<keyword evidence="6" id="KW-0800">Toxin</keyword>
<evidence type="ECO:0000256" key="2">
    <source>
        <dbReference type="ARBA" id="ARBA00022722"/>
    </source>
</evidence>
<dbReference type="GO" id="GO:0016787">
    <property type="term" value="F:hydrolase activity"/>
    <property type="evidence" value="ECO:0007669"/>
    <property type="project" value="UniProtKB-KW"/>
</dbReference>
<dbReference type="AlphaFoldDB" id="A0A6N7EI14"/>
<dbReference type="InterPro" id="IPR029060">
    <property type="entry name" value="PIN-like_dom_sf"/>
</dbReference>
<evidence type="ECO:0000256" key="1">
    <source>
        <dbReference type="ARBA" id="ARBA00022649"/>
    </source>
</evidence>
<dbReference type="HAMAP" id="MF_00265">
    <property type="entry name" value="VapC_Nob1"/>
    <property type="match status" value="1"/>
</dbReference>
<dbReference type="InterPro" id="IPR022907">
    <property type="entry name" value="VapC_family"/>
</dbReference>
<evidence type="ECO:0000259" key="7">
    <source>
        <dbReference type="Pfam" id="PF01850"/>
    </source>
</evidence>
<comment type="similarity">
    <text evidence="6">Belongs to the PINc/VapC protein family.</text>
</comment>
<dbReference type="Pfam" id="PF01850">
    <property type="entry name" value="PIN"/>
    <property type="match status" value="1"/>
</dbReference>
<feature type="binding site" evidence="6">
    <location>
        <position position="5"/>
    </location>
    <ligand>
        <name>Mg(2+)</name>
        <dbReference type="ChEBI" id="CHEBI:18420"/>
    </ligand>
</feature>
<evidence type="ECO:0000313" key="9">
    <source>
        <dbReference type="Proteomes" id="UP000437709"/>
    </source>
</evidence>
<name>A0A6N7EI14_9MICO</name>
<dbReference type="GO" id="GO:0000287">
    <property type="term" value="F:magnesium ion binding"/>
    <property type="evidence" value="ECO:0007669"/>
    <property type="project" value="UniProtKB-UniRule"/>
</dbReference>
<evidence type="ECO:0000256" key="6">
    <source>
        <dbReference type="HAMAP-Rule" id="MF_00265"/>
    </source>
</evidence>
<dbReference type="EC" id="3.1.-.-" evidence="6"/>
<dbReference type="InterPro" id="IPR044153">
    <property type="entry name" value="PIN_Pae0151-like"/>
</dbReference>
<gene>
    <name evidence="6" type="primary">vapC</name>
    <name evidence="8" type="ORF">GB881_04755</name>
</gene>
<dbReference type="PANTHER" id="PTHR35901">
    <property type="entry name" value="RIBONUCLEASE VAPC3"/>
    <property type="match status" value="1"/>
</dbReference>
<dbReference type="SUPFAM" id="SSF88723">
    <property type="entry name" value="PIN domain-like"/>
    <property type="match status" value="1"/>
</dbReference>
<comment type="caution">
    <text evidence="8">The sequence shown here is derived from an EMBL/GenBank/DDBJ whole genome shotgun (WGS) entry which is preliminary data.</text>
</comment>
<dbReference type="RefSeq" id="WP_152196145.1">
    <property type="nucleotide sequence ID" value="NZ_VUKD01000004.1"/>
</dbReference>
<evidence type="ECO:0000256" key="4">
    <source>
        <dbReference type="ARBA" id="ARBA00022801"/>
    </source>
</evidence>
<sequence>MIVLDSSAAIKALAGDDDARHAIRSAPVFAPHLIDTEVTSALRGLVLGRKISATEAEAMMDTWPRLGVVRFAAHPLMRRIWELRDNLTAYDATYVALAEELGCLLLTADARIPAAPGVRCAVTVLRA</sequence>